<evidence type="ECO:0000256" key="9">
    <source>
        <dbReference type="ARBA" id="ARBA00022982"/>
    </source>
</evidence>
<evidence type="ECO:0000256" key="8">
    <source>
        <dbReference type="ARBA" id="ARBA00022967"/>
    </source>
</evidence>
<keyword evidence="7 16" id="KW-0812">Transmembrane</keyword>
<protein>
    <recommendedName>
        <fullName evidence="4">NADH-ubiquinone oxidoreductase chain 6</fullName>
        <ecNumber evidence="3">7.1.1.2</ecNumber>
    </recommendedName>
    <alternativeName>
        <fullName evidence="14">NADH dehydrogenase subunit 6</fullName>
    </alternativeName>
</protein>
<dbReference type="PANTHER" id="PTHR11435:SF1">
    <property type="entry name" value="NADH-UBIQUINONE OXIDOREDUCTASE CHAIN 6"/>
    <property type="match status" value="1"/>
</dbReference>
<evidence type="ECO:0000256" key="15">
    <source>
        <dbReference type="ARBA" id="ARBA00049551"/>
    </source>
</evidence>
<feature type="transmembrane region" description="Helical" evidence="16">
    <location>
        <begin position="134"/>
        <end position="155"/>
    </location>
</feature>
<feature type="transmembrane region" description="Helical" evidence="16">
    <location>
        <begin position="21"/>
        <end position="41"/>
    </location>
</feature>
<keyword evidence="11" id="KW-0520">NAD</keyword>
<reference evidence="17" key="1">
    <citation type="submission" date="2020-09" db="EMBL/GenBank/DDBJ databases">
        <title>Comparison of mitochondrial genomes from two species of Nitidulidae and support for its phylogenetic relationships.</title>
        <authorList>
            <person name="Chen X."/>
        </authorList>
    </citation>
    <scope>NUCLEOTIDE SEQUENCE</scope>
</reference>
<evidence type="ECO:0000256" key="12">
    <source>
        <dbReference type="ARBA" id="ARBA00023128"/>
    </source>
</evidence>
<dbReference type="PANTHER" id="PTHR11435">
    <property type="entry name" value="NADH UBIQUINONE OXIDOREDUCTASE SUBUNIT ND6"/>
    <property type="match status" value="1"/>
</dbReference>
<keyword evidence="9" id="KW-0249">Electron transport</keyword>
<dbReference type="InterPro" id="IPR050269">
    <property type="entry name" value="ComplexI_Subunit6"/>
</dbReference>
<proteinExistence type="inferred from homology"/>
<comment type="subcellular location">
    <subcellularLocation>
        <location evidence="1">Mitochondrion membrane</location>
        <topology evidence="1">Multi-pass membrane protein</topology>
    </subcellularLocation>
</comment>
<evidence type="ECO:0000256" key="1">
    <source>
        <dbReference type="ARBA" id="ARBA00004225"/>
    </source>
</evidence>
<organism evidence="17">
    <name type="scientific">Xenostrongylus variegatus</name>
    <dbReference type="NCBI Taxonomy" id="2748664"/>
    <lineage>
        <taxon>Eukaryota</taxon>
        <taxon>Metazoa</taxon>
        <taxon>Ecdysozoa</taxon>
        <taxon>Arthropoda</taxon>
        <taxon>Hexapoda</taxon>
        <taxon>Insecta</taxon>
        <taxon>Pterygota</taxon>
        <taxon>Neoptera</taxon>
        <taxon>Endopterygota</taxon>
        <taxon>Coleoptera</taxon>
        <taxon>Polyphaga</taxon>
        <taxon>Cucujiformia</taxon>
        <taxon>Nitidulidae</taxon>
        <taxon>Nitidulinae</taxon>
        <taxon>Xenostrongylus</taxon>
    </lineage>
</organism>
<comment type="catalytic activity">
    <reaction evidence="15">
        <text>a ubiquinone + NADH + 5 H(+)(in) = a ubiquinol + NAD(+) + 4 H(+)(out)</text>
        <dbReference type="Rhea" id="RHEA:29091"/>
        <dbReference type="Rhea" id="RHEA-COMP:9565"/>
        <dbReference type="Rhea" id="RHEA-COMP:9566"/>
        <dbReference type="ChEBI" id="CHEBI:15378"/>
        <dbReference type="ChEBI" id="CHEBI:16389"/>
        <dbReference type="ChEBI" id="CHEBI:17976"/>
        <dbReference type="ChEBI" id="CHEBI:57540"/>
        <dbReference type="ChEBI" id="CHEBI:57945"/>
        <dbReference type="EC" id="7.1.1.2"/>
    </reaction>
</comment>
<sequence>MNMLMSMSFMLSLTFLFMNHPLSVGFILLIQTIIISILTGLLNYNFWFSYILFLVMIGGMLILFIYMTSISSNKKFKFSMKIMLLMMLMFIVFMISYFIDLYFMNYMNFNMNMFNFDQYIEYYSLNKFMNYPNYLSLFMLFIYLFITLIAVTKICNLKSGPLRQKF</sequence>
<evidence type="ECO:0000256" key="6">
    <source>
        <dbReference type="ARBA" id="ARBA00022660"/>
    </source>
</evidence>
<keyword evidence="10 16" id="KW-1133">Transmembrane helix</keyword>
<evidence type="ECO:0000256" key="5">
    <source>
        <dbReference type="ARBA" id="ARBA00022448"/>
    </source>
</evidence>
<evidence type="ECO:0000256" key="16">
    <source>
        <dbReference type="SAM" id="Phobius"/>
    </source>
</evidence>
<dbReference type="GO" id="GO:0008137">
    <property type="term" value="F:NADH dehydrogenase (ubiquinone) activity"/>
    <property type="evidence" value="ECO:0007669"/>
    <property type="project" value="UniProtKB-EC"/>
</dbReference>
<evidence type="ECO:0000256" key="7">
    <source>
        <dbReference type="ARBA" id="ARBA00022692"/>
    </source>
</evidence>
<keyword evidence="5" id="KW-0813">Transport</keyword>
<evidence type="ECO:0000256" key="10">
    <source>
        <dbReference type="ARBA" id="ARBA00022989"/>
    </source>
</evidence>
<dbReference type="EC" id="7.1.1.2" evidence="3"/>
<evidence type="ECO:0000256" key="2">
    <source>
        <dbReference type="ARBA" id="ARBA00005698"/>
    </source>
</evidence>
<comment type="similarity">
    <text evidence="2">Belongs to the complex I subunit 6 family.</text>
</comment>
<dbReference type="EMBL" id="MW044620">
    <property type="protein sequence ID" value="QWL15089.1"/>
    <property type="molecule type" value="Genomic_DNA"/>
</dbReference>
<evidence type="ECO:0000256" key="14">
    <source>
        <dbReference type="ARBA" id="ARBA00031019"/>
    </source>
</evidence>
<keyword evidence="6" id="KW-0679">Respiratory chain</keyword>
<name>A0A8F0HZF3_9CUCU</name>
<gene>
    <name evidence="17" type="primary">nad6</name>
</gene>
<dbReference type="GO" id="GO:0031966">
    <property type="term" value="C:mitochondrial membrane"/>
    <property type="evidence" value="ECO:0007669"/>
    <property type="project" value="UniProtKB-SubCell"/>
</dbReference>
<evidence type="ECO:0000313" key="17">
    <source>
        <dbReference type="EMBL" id="QWL15089.1"/>
    </source>
</evidence>
<dbReference type="AlphaFoldDB" id="A0A8F0HZF3"/>
<feature type="transmembrane region" description="Helical" evidence="16">
    <location>
        <begin position="47"/>
        <end position="70"/>
    </location>
</feature>
<evidence type="ECO:0000256" key="13">
    <source>
        <dbReference type="ARBA" id="ARBA00023136"/>
    </source>
</evidence>
<keyword evidence="8" id="KW-1278">Translocase</keyword>
<evidence type="ECO:0000256" key="11">
    <source>
        <dbReference type="ARBA" id="ARBA00023027"/>
    </source>
</evidence>
<feature type="transmembrane region" description="Helical" evidence="16">
    <location>
        <begin position="82"/>
        <end position="104"/>
    </location>
</feature>
<accession>A0A8F0HZF3</accession>
<keyword evidence="12 17" id="KW-0496">Mitochondrion</keyword>
<geneLocation type="mitochondrion" evidence="17"/>
<evidence type="ECO:0000256" key="3">
    <source>
        <dbReference type="ARBA" id="ARBA00012944"/>
    </source>
</evidence>
<evidence type="ECO:0000256" key="4">
    <source>
        <dbReference type="ARBA" id="ARBA00021095"/>
    </source>
</evidence>
<keyword evidence="13 16" id="KW-0472">Membrane</keyword>